<keyword evidence="1" id="KW-1133">Transmembrane helix</keyword>
<gene>
    <name evidence="2" type="ORF">Q9R02_07455</name>
</gene>
<evidence type="ECO:0000256" key="1">
    <source>
        <dbReference type="SAM" id="Phobius"/>
    </source>
</evidence>
<feature type="transmembrane region" description="Helical" evidence="1">
    <location>
        <begin position="27"/>
        <end position="48"/>
    </location>
</feature>
<reference evidence="2 3" key="1">
    <citation type="submission" date="2023-08" db="EMBL/GenBank/DDBJ databases">
        <title>Arthrobacter horti sp. nov., isolated from forest soil.</title>
        <authorList>
            <person name="Park M."/>
        </authorList>
    </citation>
    <scope>NUCLEOTIDE SEQUENCE [LARGE SCALE GENOMIC DNA]</scope>
    <source>
        <strain evidence="2 3">YJM1</strain>
    </source>
</reference>
<keyword evidence="3" id="KW-1185">Reference proteome</keyword>
<evidence type="ECO:0000313" key="3">
    <source>
        <dbReference type="Proteomes" id="UP001232725"/>
    </source>
</evidence>
<proteinExistence type="predicted"/>
<organism evidence="2 3">
    <name type="scientific">Arthrobacter horti</name>
    <dbReference type="NCBI Taxonomy" id="3068273"/>
    <lineage>
        <taxon>Bacteria</taxon>
        <taxon>Bacillati</taxon>
        <taxon>Actinomycetota</taxon>
        <taxon>Actinomycetes</taxon>
        <taxon>Micrococcales</taxon>
        <taxon>Micrococcaceae</taxon>
        <taxon>Arthrobacter</taxon>
    </lineage>
</organism>
<comment type="caution">
    <text evidence="2">The sequence shown here is derived from an EMBL/GenBank/DDBJ whole genome shotgun (WGS) entry which is preliminary data.</text>
</comment>
<sequence length="180" mass="19641">MARIKEDSVIATEDGRLMLTANIAQLLIGYVADVLVVVGLFFGTFIVLGDRFFFTGAKLVFGGVGLWLLLVLAYGFICFHGWTFGGLVTGTRKVRELSGKAPGPFRMAWHALVVYVFFALLIFGAVSSGSGTSSGGPKESSLKRRIAVIRPFVSQEEILQWYRQEGKVPPTGPRKLQPKA</sequence>
<protein>
    <recommendedName>
        <fullName evidence="4">RDD domain-containing protein</fullName>
    </recommendedName>
</protein>
<dbReference type="EMBL" id="JAVALS010000003">
    <property type="protein sequence ID" value="MDP5226982.1"/>
    <property type="molecule type" value="Genomic_DNA"/>
</dbReference>
<keyword evidence="1" id="KW-0472">Membrane</keyword>
<dbReference type="RefSeq" id="WP_305996025.1">
    <property type="nucleotide sequence ID" value="NZ_JAVALS010000003.1"/>
</dbReference>
<feature type="transmembrane region" description="Helical" evidence="1">
    <location>
        <begin position="60"/>
        <end position="87"/>
    </location>
</feature>
<dbReference type="Proteomes" id="UP001232725">
    <property type="component" value="Unassembled WGS sequence"/>
</dbReference>
<accession>A0ABT9IN26</accession>
<name>A0ABT9IN26_9MICC</name>
<keyword evidence="1" id="KW-0812">Transmembrane</keyword>
<evidence type="ECO:0008006" key="4">
    <source>
        <dbReference type="Google" id="ProtNLM"/>
    </source>
</evidence>
<feature type="transmembrane region" description="Helical" evidence="1">
    <location>
        <begin position="107"/>
        <end position="126"/>
    </location>
</feature>
<evidence type="ECO:0000313" key="2">
    <source>
        <dbReference type="EMBL" id="MDP5226982.1"/>
    </source>
</evidence>